<reference evidence="1" key="1">
    <citation type="submission" date="2018-11" db="EMBL/GenBank/DDBJ databases">
        <authorList>
            <person name="Grassa J C."/>
        </authorList>
    </citation>
    <scope>NUCLEOTIDE SEQUENCE [LARGE SCALE GENOMIC DNA]</scope>
</reference>
<protein>
    <submittedName>
        <fullName evidence="1">Uncharacterized protein</fullName>
    </submittedName>
</protein>
<evidence type="ECO:0000313" key="2">
    <source>
        <dbReference type="Proteomes" id="UP000596661"/>
    </source>
</evidence>
<sequence length="118" mass="13478">MENKKERGFFGMREALRNTQVFFNERFILHVKRSEKIGLVRRTSIRGEEQRGFSEVDSLARSFIIEKEDALDGGTVLSFNLGKNQVVVRKKEMGDGRSEATNRKPPEQVMVGFVVDNG</sequence>
<dbReference type="EMBL" id="UZAU01000264">
    <property type="status" value="NOT_ANNOTATED_CDS"/>
    <property type="molecule type" value="Genomic_DNA"/>
</dbReference>
<dbReference type="EnsemblPlants" id="evm.model.03.675">
    <property type="protein sequence ID" value="cds.evm.model.03.675"/>
    <property type="gene ID" value="evm.TU.03.675"/>
</dbReference>
<dbReference type="Proteomes" id="UP000596661">
    <property type="component" value="Chromosome 3"/>
</dbReference>
<dbReference type="AlphaFoldDB" id="A0A803P9X7"/>
<proteinExistence type="predicted"/>
<evidence type="ECO:0000313" key="1">
    <source>
        <dbReference type="EnsemblPlants" id="cds.evm.model.03.675"/>
    </source>
</evidence>
<reference evidence="1" key="2">
    <citation type="submission" date="2021-03" db="UniProtKB">
        <authorList>
            <consortium name="EnsemblPlants"/>
        </authorList>
    </citation>
    <scope>IDENTIFICATION</scope>
</reference>
<dbReference type="Gramene" id="evm.model.03.675">
    <property type="protein sequence ID" value="cds.evm.model.03.675"/>
    <property type="gene ID" value="evm.TU.03.675"/>
</dbReference>
<name>A0A803P9X7_CANSA</name>
<keyword evidence="2" id="KW-1185">Reference proteome</keyword>
<accession>A0A803P9X7</accession>
<organism evidence="1 2">
    <name type="scientific">Cannabis sativa</name>
    <name type="common">Hemp</name>
    <name type="synonym">Marijuana</name>
    <dbReference type="NCBI Taxonomy" id="3483"/>
    <lineage>
        <taxon>Eukaryota</taxon>
        <taxon>Viridiplantae</taxon>
        <taxon>Streptophyta</taxon>
        <taxon>Embryophyta</taxon>
        <taxon>Tracheophyta</taxon>
        <taxon>Spermatophyta</taxon>
        <taxon>Magnoliopsida</taxon>
        <taxon>eudicotyledons</taxon>
        <taxon>Gunneridae</taxon>
        <taxon>Pentapetalae</taxon>
        <taxon>rosids</taxon>
        <taxon>fabids</taxon>
        <taxon>Rosales</taxon>
        <taxon>Cannabaceae</taxon>
        <taxon>Cannabis</taxon>
    </lineage>
</organism>